<evidence type="ECO:0000256" key="1">
    <source>
        <dbReference type="SAM" id="SignalP"/>
    </source>
</evidence>
<dbReference type="NCBIfam" id="NF037934">
    <property type="entry name" value="holdfast_HfaA"/>
    <property type="match status" value="1"/>
</dbReference>
<reference evidence="3" key="1">
    <citation type="journal article" date="2019" name="Int. J. Syst. Evol. Microbiol.">
        <title>The Global Catalogue of Microorganisms (GCM) 10K type strain sequencing project: providing services to taxonomists for standard genome sequencing and annotation.</title>
        <authorList>
            <consortium name="The Broad Institute Genomics Platform"/>
            <consortium name="The Broad Institute Genome Sequencing Center for Infectious Disease"/>
            <person name="Wu L."/>
            <person name="Ma J."/>
        </authorList>
    </citation>
    <scope>NUCLEOTIDE SEQUENCE [LARGE SCALE GENOMIC DNA]</scope>
    <source>
        <strain evidence="3">JCM 12125</strain>
    </source>
</reference>
<sequence>MPFKRTSIALLTVALATPGIAFAQNTGSAGMSSFQSGYGGARQSVTTAQTGSTRDQNGNRLIVDGIIQAGASAYSRQSGGVSNTYSGAGGSGPGAIAGSTAIGNNLNVVVQGSHNTVIVNSRQTNTGNVSARTDLTGTLTGFE</sequence>
<gene>
    <name evidence="2" type="primary">hfaA</name>
    <name evidence="2" type="ORF">ACFPIE_02805</name>
</gene>
<evidence type="ECO:0000313" key="3">
    <source>
        <dbReference type="Proteomes" id="UP001596152"/>
    </source>
</evidence>
<dbReference type="InterPro" id="IPR049851">
    <property type="entry name" value="Holdfast_HfaA"/>
</dbReference>
<keyword evidence="3" id="KW-1185">Reference proteome</keyword>
<dbReference type="Proteomes" id="UP001596152">
    <property type="component" value="Unassembled WGS sequence"/>
</dbReference>
<accession>A0ABW0FQ52</accession>
<organism evidence="2 3">
    <name type="scientific">Brevundimonas staleyi</name>
    <dbReference type="NCBI Taxonomy" id="74326"/>
    <lineage>
        <taxon>Bacteria</taxon>
        <taxon>Pseudomonadati</taxon>
        <taxon>Pseudomonadota</taxon>
        <taxon>Alphaproteobacteria</taxon>
        <taxon>Caulobacterales</taxon>
        <taxon>Caulobacteraceae</taxon>
        <taxon>Brevundimonas</taxon>
    </lineage>
</organism>
<evidence type="ECO:0000313" key="2">
    <source>
        <dbReference type="EMBL" id="MFC5342827.1"/>
    </source>
</evidence>
<name>A0ABW0FQ52_9CAUL</name>
<feature type="chain" id="PRO_5045770982" evidence="1">
    <location>
        <begin position="24"/>
        <end position="143"/>
    </location>
</feature>
<dbReference type="RefSeq" id="WP_374038741.1">
    <property type="nucleotide sequence ID" value="NZ_CP169082.1"/>
</dbReference>
<keyword evidence="1" id="KW-0732">Signal</keyword>
<dbReference type="EMBL" id="JBHSLF010000004">
    <property type="protein sequence ID" value="MFC5342827.1"/>
    <property type="molecule type" value="Genomic_DNA"/>
</dbReference>
<proteinExistence type="predicted"/>
<comment type="caution">
    <text evidence="2">The sequence shown here is derived from an EMBL/GenBank/DDBJ whole genome shotgun (WGS) entry which is preliminary data.</text>
</comment>
<feature type="signal peptide" evidence="1">
    <location>
        <begin position="1"/>
        <end position="23"/>
    </location>
</feature>
<protein>
    <submittedName>
        <fullName evidence="2">Holdfast anchoring protein HfaA</fullName>
    </submittedName>
</protein>